<keyword evidence="3" id="KW-0489">Methyltransferase</keyword>
<dbReference type="PANTHER" id="PTHR11006">
    <property type="entry name" value="PROTEIN ARGININE N-METHYLTRANSFERASE"/>
    <property type="match status" value="1"/>
</dbReference>
<dbReference type="GO" id="GO:0032259">
    <property type="term" value="P:methylation"/>
    <property type="evidence" value="ECO:0007669"/>
    <property type="project" value="UniProtKB-KW"/>
</dbReference>
<organism evidence="3 4">
    <name type="scientific">Aureococcus anophagefferens</name>
    <name type="common">Harmful bloom alga</name>
    <dbReference type="NCBI Taxonomy" id="44056"/>
    <lineage>
        <taxon>Eukaryota</taxon>
        <taxon>Sar</taxon>
        <taxon>Stramenopiles</taxon>
        <taxon>Ochrophyta</taxon>
        <taxon>Pelagophyceae</taxon>
        <taxon>Pelagomonadales</taxon>
        <taxon>Pelagomonadaceae</taxon>
        <taxon>Aureococcus</taxon>
    </lineage>
</organism>
<name>A0ABR1FYM2_AURAN</name>
<gene>
    <name evidence="3" type="primary">PRMT7</name>
    <name evidence="3" type="ORF">SO694_00050036</name>
</gene>
<dbReference type="Proteomes" id="UP001363151">
    <property type="component" value="Unassembled WGS sequence"/>
</dbReference>
<reference evidence="3 4" key="1">
    <citation type="submission" date="2024-03" db="EMBL/GenBank/DDBJ databases">
        <title>Aureococcus anophagefferens CCMP1851 and Kratosvirus quantuckense: Draft genome of a second virus-susceptible host strain in the model system.</title>
        <authorList>
            <person name="Chase E."/>
            <person name="Truchon A.R."/>
            <person name="Schepens W."/>
            <person name="Wilhelm S.W."/>
        </authorList>
    </citation>
    <scope>NUCLEOTIDE SEQUENCE [LARGE SCALE GENOMIC DNA]</scope>
    <source>
        <strain evidence="3 4">CCMP1851</strain>
    </source>
</reference>
<feature type="compositionally biased region" description="Acidic residues" evidence="2">
    <location>
        <begin position="7"/>
        <end position="17"/>
    </location>
</feature>
<comment type="caution">
    <text evidence="3">The sequence shown here is derived from an EMBL/GenBank/DDBJ whole genome shotgun (WGS) entry which is preliminary data.</text>
</comment>
<proteinExistence type="predicted"/>
<dbReference type="Gene3D" id="3.40.50.150">
    <property type="entry name" value="Vaccinia Virus protein VP39"/>
    <property type="match status" value="1"/>
</dbReference>
<feature type="region of interest" description="Disordered" evidence="2">
    <location>
        <begin position="304"/>
        <end position="323"/>
    </location>
</feature>
<dbReference type="Gene3D" id="2.70.160.11">
    <property type="entry name" value="Hnrnp arginine n-methyltransferase1"/>
    <property type="match status" value="1"/>
</dbReference>
<dbReference type="SUPFAM" id="SSF53335">
    <property type="entry name" value="S-adenosyl-L-methionine-dependent methyltransferases"/>
    <property type="match status" value="1"/>
</dbReference>
<dbReference type="InterPro" id="IPR025799">
    <property type="entry name" value="Arg_MeTrfase"/>
</dbReference>
<evidence type="ECO:0000313" key="4">
    <source>
        <dbReference type="Proteomes" id="UP001363151"/>
    </source>
</evidence>
<protein>
    <submittedName>
        <fullName evidence="3">Peptidyl-arginine methylase</fullName>
    </submittedName>
</protein>
<dbReference type="InterPro" id="IPR029063">
    <property type="entry name" value="SAM-dependent_MTases_sf"/>
</dbReference>
<evidence type="ECO:0000256" key="2">
    <source>
        <dbReference type="SAM" id="MobiDB-lite"/>
    </source>
</evidence>
<keyword evidence="3" id="KW-0808">Transferase</keyword>
<evidence type="ECO:0000256" key="1">
    <source>
        <dbReference type="ARBA" id="ARBA00022691"/>
    </source>
</evidence>
<accession>A0ABR1FYM2</accession>
<feature type="region of interest" description="Disordered" evidence="2">
    <location>
        <begin position="1"/>
        <end position="31"/>
    </location>
</feature>
<dbReference type="GO" id="GO:0008168">
    <property type="term" value="F:methyltransferase activity"/>
    <property type="evidence" value="ECO:0007669"/>
    <property type="project" value="UniProtKB-KW"/>
</dbReference>
<keyword evidence="4" id="KW-1185">Reference proteome</keyword>
<dbReference type="EMBL" id="JBBJCI010000203">
    <property type="protein sequence ID" value="KAK7241273.1"/>
    <property type="molecule type" value="Genomic_DNA"/>
</dbReference>
<dbReference type="PANTHER" id="PTHR11006:SF4">
    <property type="entry name" value="PROTEIN ARGININE N-METHYLTRANSFERASE 7"/>
    <property type="match status" value="1"/>
</dbReference>
<evidence type="ECO:0000313" key="3">
    <source>
        <dbReference type="EMBL" id="KAK7241273.1"/>
    </source>
</evidence>
<dbReference type="CDD" id="cd02440">
    <property type="entry name" value="AdoMet_MTases"/>
    <property type="match status" value="1"/>
</dbReference>
<sequence length="323" mass="34440">MSQLVDGNDDAETDDTEGSGPSGGTTTPHMYVPPGARAAHCFGEDFEGHFCVPARLQDKSADLVEAVNDFHYAMINDHPRNEFYRDGLLAMLAARLGARKVVAIEASRHMAALARKNIAANGLDGAITVIGGCRRSWTPTRSACGLGAGRVVEVNGTEDGGGDVKPYAADLPDVLDTASLVFAKQYGFRFCSVPSTFLAPPVTVFACDFTRDAPGFVPSETTVDFAPRGQSGARRVVLFWDATVGGPGAAPWELDGGPLTMSTDPRETVDNFARDMHSSSTARTRALSRRFLTRRLGTRAFGARRDDAGRAPMSAGAALRRQV</sequence>
<keyword evidence="1" id="KW-0949">S-adenosyl-L-methionine</keyword>